<dbReference type="Proteomes" id="UP000001307">
    <property type="component" value="Unassembled WGS sequence"/>
</dbReference>
<feature type="compositionally biased region" description="Low complexity" evidence="1">
    <location>
        <begin position="26"/>
        <end position="40"/>
    </location>
</feature>
<sequence length="75" mass="8441">MFNFPCQAELSGALQRLGKKFDSEENGSSSSIIPESSYQSFPVSQVIPPQILSENDNSCDEEHFQNGDQEFFDDF</sequence>
<evidence type="ECO:0000313" key="2">
    <source>
        <dbReference type="EMBL" id="CBY10186.1"/>
    </source>
</evidence>
<reference evidence="2" key="1">
    <citation type="journal article" date="2010" name="Science">
        <title>Plasticity of animal genome architecture unmasked by rapid evolution of a pelagic tunicate.</title>
        <authorList>
            <person name="Denoeud F."/>
            <person name="Henriet S."/>
            <person name="Mungpakdee S."/>
            <person name="Aury J.M."/>
            <person name="Da Silva C."/>
            <person name="Brinkmann H."/>
            <person name="Mikhaleva J."/>
            <person name="Olsen L.C."/>
            <person name="Jubin C."/>
            <person name="Canestro C."/>
            <person name="Bouquet J.M."/>
            <person name="Danks G."/>
            <person name="Poulain J."/>
            <person name="Campsteijn C."/>
            <person name="Adamski M."/>
            <person name="Cross I."/>
            <person name="Yadetie F."/>
            <person name="Muffato M."/>
            <person name="Louis A."/>
            <person name="Butcher S."/>
            <person name="Tsagkogeorga G."/>
            <person name="Konrad A."/>
            <person name="Singh S."/>
            <person name="Jensen M.F."/>
            <person name="Cong E.H."/>
            <person name="Eikeseth-Otteraa H."/>
            <person name="Noel B."/>
            <person name="Anthouard V."/>
            <person name="Porcel B.M."/>
            <person name="Kachouri-Lafond R."/>
            <person name="Nishino A."/>
            <person name="Ugolini M."/>
            <person name="Chourrout P."/>
            <person name="Nishida H."/>
            <person name="Aasland R."/>
            <person name="Huzurbazar S."/>
            <person name="Westhof E."/>
            <person name="Delsuc F."/>
            <person name="Lehrach H."/>
            <person name="Reinhardt R."/>
            <person name="Weissenbach J."/>
            <person name="Roy S.W."/>
            <person name="Artiguenave F."/>
            <person name="Postlethwait J.H."/>
            <person name="Manak J.R."/>
            <person name="Thompson E.M."/>
            <person name="Jaillon O."/>
            <person name="Du Pasquier L."/>
            <person name="Boudinot P."/>
            <person name="Liberles D.A."/>
            <person name="Volff J.N."/>
            <person name="Philippe H."/>
            <person name="Lenhard B."/>
            <person name="Roest Crollius H."/>
            <person name="Wincker P."/>
            <person name="Chourrout D."/>
        </authorList>
    </citation>
    <scope>NUCLEOTIDE SEQUENCE [LARGE SCALE GENOMIC DNA]</scope>
</reference>
<evidence type="ECO:0000313" key="3">
    <source>
        <dbReference type="Proteomes" id="UP000001307"/>
    </source>
</evidence>
<dbReference type="AlphaFoldDB" id="E4XHX0"/>
<accession>E4XHX0</accession>
<organism evidence="2">
    <name type="scientific">Oikopleura dioica</name>
    <name type="common">Tunicate</name>
    <dbReference type="NCBI Taxonomy" id="34765"/>
    <lineage>
        <taxon>Eukaryota</taxon>
        <taxon>Metazoa</taxon>
        <taxon>Chordata</taxon>
        <taxon>Tunicata</taxon>
        <taxon>Appendicularia</taxon>
        <taxon>Copelata</taxon>
        <taxon>Oikopleuridae</taxon>
        <taxon>Oikopleura</taxon>
    </lineage>
</organism>
<protein>
    <submittedName>
        <fullName evidence="2">Uncharacterized protein</fullName>
    </submittedName>
</protein>
<keyword evidence="3" id="KW-1185">Reference proteome</keyword>
<name>E4XHX0_OIKDI</name>
<evidence type="ECO:0000256" key="1">
    <source>
        <dbReference type="SAM" id="MobiDB-lite"/>
    </source>
</evidence>
<dbReference type="EMBL" id="FN653053">
    <property type="protein sequence ID" value="CBY10186.1"/>
    <property type="molecule type" value="Genomic_DNA"/>
</dbReference>
<gene>
    <name evidence="2" type="ORF">GSOID_T00011119001</name>
</gene>
<dbReference type="InParanoid" id="E4XHX0"/>
<proteinExistence type="predicted"/>
<feature type="region of interest" description="Disordered" evidence="1">
    <location>
        <begin position="21"/>
        <end position="75"/>
    </location>
</feature>